<evidence type="ECO:0000313" key="3">
    <source>
        <dbReference type="Proteomes" id="UP000001194"/>
    </source>
</evidence>
<feature type="region of interest" description="Disordered" evidence="1">
    <location>
        <begin position="132"/>
        <end position="156"/>
    </location>
</feature>
<dbReference type="RefSeq" id="XP_001883402.1">
    <property type="nucleotide sequence ID" value="XM_001883367.1"/>
</dbReference>
<evidence type="ECO:0000313" key="2">
    <source>
        <dbReference type="EMBL" id="EDR06114.1"/>
    </source>
</evidence>
<feature type="compositionally biased region" description="Low complexity" evidence="1">
    <location>
        <begin position="132"/>
        <end position="141"/>
    </location>
</feature>
<dbReference type="EMBL" id="DS547110">
    <property type="protein sequence ID" value="EDR06114.1"/>
    <property type="molecule type" value="Genomic_DNA"/>
</dbReference>
<dbReference type="InParanoid" id="B0DHI9"/>
<proteinExistence type="predicted"/>
<protein>
    <submittedName>
        <fullName evidence="2">Predicted protein</fullName>
    </submittedName>
</protein>
<dbReference type="KEGG" id="lbc:LACBIDRAFT_329259"/>
<dbReference type="Proteomes" id="UP000001194">
    <property type="component" value="Unassembled WGS sequence"/>
</dbReference>
<organism evidence="3">
    <name type="scientific">Laccaria bicolor (strain S238N-H82 / ATCC MYA-4686)</name>
    <name type="common">Bicoloured deceiver</name>
    <name type="synonym">Laccaria laccata var. bicolor</name>
    <dbReference type="NCBI Taxonomy" id="486041"/>
    <lineage>
        <taxon>Eukaryota</taxon>
        <taxon>Fungi</taxon>
        <taxon>Dikarya</taxon>
        <taxon>Basidiomycota</taxon>
        <taxon>Agaricomycotina</taxon>
        <taxon>Agaricomycetes</taxon>
        <taxon>Agaricomycetidae</taxon>
        <taxon>Agaricales</taxon>
        <taxon>Agaricineae</taxon>
        <taxon>Hydnangiaceae</taxon>
        <taxon>Laccaria</taxon>
    </lineage>
</organism>
<dbReference type="OrthoDB" id="3239511at2759"/>
<dbReference type="AlphaFoldDB" id="B0DHI9"/>
<gene>
    <name evidence="2" type="ORF">LACBIDRAFT_329259</name>
</gene>
<dbReference type="HOGENOM" id="CLU_009122_0_1_1"/>
<reference evidence="2 3" key="1">
    <citation type="journal article" date="2008" name="Nature">
        <title>The genome of Laccaria bicolor provides insights into mycorrhizal symbiosis.</title>
        <authorList>
            <person name="Martin F."/>
            <person name="Aerts A."/>
            <person name="Ahren D."/>
            <person name="Brun A."/>
            <person name="Danchin E.G.J."/>
            <person name="Duchaussoy F."/>
            <person name="Gibon J."/>
            <person name="Kohler A."/>
            <person name="Lindquist E."/>
            <person name="Pereda V."/>
            <person name="Salamov A."/>
            <person name="Shapiro H.J."/>
            <person name="Wuyts J."/>
            <person name="Blaudez D."/>
            <person name="Buee M."/>
            <person name="Brokstein P."/>
            <person name="Canbaeck B."/>
            <person name="Cohen D."/>
            <person name="Courty P.E."/>
            <person name="Coutinho P.M."/>
            <person name="Delaruelle C."/>
            <person name="Detter J.C."/>
            <person name="Deveau A."/>
            <person name="DiFazio S."/>
            <person name="Duplessis S."/>
            <person name="Fraissinet-Tachet L."/>
            <person name="Lucic E."/>
            <person name="Frey-Klett P."/>
            <person name="Fourrey C."/>
            <person name="Feussner I."/>
            <person name="Gay G."/>
            <person name="Grimwood J."/>
            <person name="Hoegger P.J."/>
            <person name="Jain P."/>
            <person name="Kilaru S."/>
            <person name="Labbe J."/>
            <person name="Lin Y.C."/>
            <person name="Legue V."/>
            <person name="Le Tacon F."/>
            <person name="Marmeisse R."/>
            <person name="Melayah D."/>
            <person name="Montanini B."/>
            <person name="Muratet M."/>
            <person name="Nehls U."/>
            <person name="Niculita-Hirzel H."/>
            <person name="Oudot-Le Secq M.P."/>
            <person name="Peter M."/>
            <person name="Quesneville H."/>
            <person name="Rajashekar B."/>
            <person name="Reich M."/>
            <person name="Rouhier N."/>
            <person name="Schmutz J."/>
            <person name="Yin T."/>
            <person name="Chalot M."/>
            <person name="Henrissat B."/>
            <person name="Kuees U."/>
            <person name="Lucas S."/>
            <person name="Van de Peer Y."/>
            <person name="Podila G.K."/>
            <person name="Polle A."/>
            <person name="Pukkila P.J."/>
            <person name="Richardson P.M."/>
            <person name="Rouze P."/>
            <person name="Sanders I.R."/>
            <person name="Stajich J.E."/>
            <person name="Tunlid A."/>
            <person name="Tuskan G."/>
            <person name="Grigoriev I.V."/>
        </authorList>
    </citation>
    <scope>NUCLEOTIDE SEQUENCE [LARGE SCALE GENOMIC DNA]</scope>
    <source>
        <strain evidence="3">S238N-H82 / ATCC MYA-4686</strain>
    </source>
</reference>
<evidence type="ECO:0000256" key="1">
    <source>
        <dbReference type="SAM" id="MobiDB-lite"/>
    </source>
</evidence>
<sequence>MPPKGKGPKGTLKPSVLDPLCTFCGLPFKSKGITQHQKSCKSCPETVASDARSRAFEEQVQQEGLLDPFIPVIGPSSAYTPLGSIHFLSSTFFLIFQADQFNLGYTHTQLQAGNVENTYDANIAIFNENETINNTDNNNTEPHGEVHTDEGSSSPFEQAPQLNDIKVEYHPRSGHQPQFFSFDEYKSNFQDLDSVDIPVDPEPWKPFRSRLDFELAELILDTHMNKNQTNELISLIHQCILDPKSFTLKNEPDLSKIWENAANRATTTADAWWEIQIKTGYHPLALQWATLPLLFAPIFQHRFEMGKRGGKEFVLDGFQLTMQLQEDSGETGKKKYVNFKRVVWHKAFYEILKSVEQYAETGYHLTTADIERWMFPIVLIASADYEEQCVIALIRGVNSKFPCPVCLIPGDQLANLSSDFPLRFSSDMEKIYKSTIGLNASETEETLKNVGLQDVEVTFKWVDSYISLMTYFQRMLFGNFLALIFTKQFLGIAFMHIMEVYSQIISGKRVDALPTWSGLNHFTSIIKTGEFSDGSKYEDMSKVHTETTIQKGREELLVFEKALHEYMPFNPAKSWSFPKAHTHKHMFDDIQQKGVTRNYNRKPNEKCHVATVIHDDIDYLDLSQAEASAEDSQIQVTRNIIGMAHVSLGSQCAPVAFSDLEDEHRADSAFKDFHKKIGCFFTRYLGRSMTVLDKEYHMALILPMDLPPDLENRGQDNDLRFN</sequence>
<dbReference type="InterPro" id="IPR041078">
    <property type="entry name" value="Plavaka"/>
</dbReference>
<keyword evidence="3" id="KW-1185">Reference proteome</keyword>
<accession>B0DHI9</accession>
<dbReference type="GeneID" id="6078904"/>
<dbReference type="Pfam" id="PF18759">
    <property type="entry name" value="Plavaka"/>
    <property type="match status" value="1"/>
</dbReference>
<dbReference type="STRING" id="486041.B0DHI9"/>
<name>B0DHI9_LACBS</name>